<feature type="binding site" evidence="2 4">
    <location>
        <position position="235"/>
    </location>
    <ligand>
        <name>ATP</name>
        <dbReference type="ChEBI" id="CHEBI:30616"/>
    </ligand>
</feature>
<feature type="binding site" evidence="2">
    <location>
        <position position="370"/>
    </location>
    <ligand>
        <name>ATP</name>
        <dbReference type="ChEBI" id="CHEBI:30616"/>
    </ligand>
</feature>
<dbReference type="EMBL" id="LJIJ01000767">
    <property type="protein sequence ID" value="ODM94684.1"/>
    <property type="molecule type" value="Genomic_DNA"/>
</dbReference>
<keyword evidence="5" id="KW-1133">Transmembrane helix</keyword>
<evidence type="ECO:0000256" key="5">
    <source>
        <dbReference type="SAM" id="Phobius"/>
    </source>
</evidence>
<dbReference type="GO" id="GO:0004714">
    <property type="term" value="F:transmembrane receptor protein tyrosine kinase activity"/>
    <property type="evidence" value="ECO:0007669"/>
    <property type="project" value="TreeGrafter"/>
</dbReference>
<evidence type="ECO:0000313" key="8">
    <source>
        <dbReference type="Proteomes" id="UP000094527"/>
    </source>
</evidence>
<sequence>MSSSASCATLHCETIGQFLYTYDMSYPKLNQPWIYYFFNGTGDCTGLPVIKDNVTFSTVNETFTLYDRRNWAIGYCTYIMEHCDANCEPTTTMTLKTALLLQSKTPKSGFATLEIIVLSVTSSLAVIMLVVVLVLAFLLWRKKRKILAIRSRAPKRNQQGVPQVDPIEENDYVNDITGLHTICRSFKTEGYELTRDVIDIGSMRDSTTSIVGVGESSITFKGKLLMEIRRTIAVKTIKSGQATTRSIKKILRECQVMIQLGKHHGIVEFIGVCTENIRKGEVFTVFEYCERGSLKSFLNHNRTNFVDLVKSGNLSIVENMQKTSNSHNIQNAGAGTAFNTLQLVRWCIEISDCLEFLALRKVVHVTLSARNVLLDANLATKLADFSLVKIPGSINSTQTTIVATNRDLIVPWRWFAIESLLDDVFSPKSDVWTYGIFMWELFTLGSTPYPEYSYGSEFTMCIKHGYRLPKPNFSTVECYELMLICWYDDPDKRPTFTKLKRRLTSIISCSASTSC</sequence>
<dbReference type="GO" id="GO:0005886">
    <property type="term" value="C:plasma membrane"/>
    <property type="evidence" value="ECO:0007669"/>
    <property type="project" value="TreeGrafter"/>
</dbReference>
<dbReference type="Gene3D" id="3.30.200.20">
    <property type="entry name" value="Phosphorylase Kinase, domain 1"/>
    <property type="match status" value="1"/>
</dbReference>
<keyword evidence="8" id="KW-1185">Reference proteome</keyword>
<dbReference type="Gene3D" id="1.10.510.10">
    <property type="entry name" value="Transferase(Phosphotransferase) domain 1"/>
    <property type="match status" value="1"/>
</dbReference>
<keyword evidence="3" id="KW-0460">Magnesium</keyword>
<dbReference type="OrthoDB" id="6077854at2759"/>
<keyword evidence="5" id="KW-0472">Membrane</keyword>
<feature type="binding site" evidence="3">
    <location>
        <position position="384"/>
    </location>
    <ligand>
        <name>Mg(2+)</name>
        <dbReference type="ChEBI" id="CHEBI:18420"/>
    </ligand>
</feature>
<keyword evidence="3" id="KW-0479">Metal-binding</keyword>
<dbReference type="GO" id="GO:0005524">
    <property type="term" value="F:ATP binding"/>
    <property type="evidence" value="ECO:0007669"/>
    <property type="project" value="UniProtKB-UniRule"/>
</dbReference>
<dbReference type="InterPro" id="IPR011009">
    <property type="entry name" value="Kinase-like_dom_sf"/>
</dbReference>
<dbReference type="PANTHER" id="PTHR24416:SF611">
    <property type="entry name" value="TYROSINE-PROTEIN KINASE TRANSMEMBRANE RECEPTOR ROR"/>
    <property type="match status" value="1"/>
</dbReference>
<dbReference type="PANTHER" id="PTHR24416">
    <property type="entry name" value="TYROSINE-PROTEIN KINASE RECEPTOR"/>
    <property type="match status" value="1"/>
</dbReference>
<dbReference type="InterPro" id="IPR050122">
    <property type="entry name" value="RTK"/>
</dbReference>
<dbReference type="GO" id="GO:0046872">
    <property type="term" value="F:metal ion binding"/>
    <property type="evidence" value="ECO:0007669"/>
    <property type="project" value="UniProtKB-KW"/>
</dbReference>
<evidence type="ECO:0000259" key="6">
    <source>
        <dbReference type="PROSITE" id="PS50011"/>
    </source>
</evidence>
<organism evidence="7 8">
    <name type="scientific">Orchesella cincta</name>
    <name type="common">Springtail</name>
    <name type="synonym">Podura cincta</name>
    <dbReference type="NCBI Taxonomy" id="48709"/>
    <lineage>
        <taxon>Eukaryota</taxon>
        <taxon>Metazoa</taxon>
        <taxon>Ecdysozoa</taxon>
        <taxon>Arthropoda</taxon>
        <taxon>Hexapoda</taxon>
        <taxon>Collembola</taxon>
        <taxon>Entomobryomorpha</taxon>
        <taxon>Entomobryoidea</taxon>
        <taxon>Orchesellidae</taxon>
        <taxon>Orchesellinae</taxon>
        <taxon>Orchesella</taxon>
    </lineage>
</organism>
<evidence type="ECO:0000313" key="7">
    <source>
        <dbReference type="EMBL" id="ODM94684.1"/>
    </source>
</evidence>
<dbReference type="SUPFAM" id="SSF56112">
    <property type="entry name" value="Protein kinase-like (PK-like)"/>
    <property type="match status" value="1"/>
</dbReference>
<protein>
    <submittedName>
        <fullName evidence="7">Vascular endothelial growth factor receptor 1</fullName>
    </submittedName>
</protein>
<evidence type="ECO:0000256" key="1">
    <source>
        <dbReference type="ARBA" id="ARBA00004167"/>
    </source>
</evidence>
<dbReference type="InterPro" id="IPR001245">
    <property type="entry name" value="Ser-Thr/Tyr_kinase_cat_dom"/>
</dbReference>
<name>A0A1D2MP98_ORCCI</name>
<keyword evidence="2 4" id="KW-0547">Nucleotide-binding</keyword>
<dbReference type="GO" id="GO:0007169">
    <property type="term" value="P:cell surface receptor protein tyrosine kinase signaling pathway"/>
    <property type="evidence" value="ECO:0007669"/>
    <property type="project" value="TreeGrafter"/>
</dbReference>
<comment type="subcellular location">
    <subcellularLocation>
        <location evidence="1">Membrane</location>
        <topology evidence="1">Single-pass membrane protein</topology>
    </subcellularLocation>
</comment>
<keyword evidence="7" id="KW-0675">Receptor</keyword>
<dbReference type="PROSITE" id="PS50011">
    <property type="entry name" value="PROTEIN_KINASE_DOM"/>
    <property type="match status" value="1"/>
</dbReference>
<dbReference type="GO" id="GO:0043235">
    <property type="term" value="C:receptor complex"/>
    <property type="evidence" value="ECO:0007669"/>
    <property type="project" value="TreeGrafter"/>
</dbReference>
<dbReference type="STRING" id="48709.A0A1D2MP98"/>
<dbReference type="InterPro" id="IPR017441">
    <property type="entry name" value="Protein_kinase_ATP_BS"/>
</dbReference>
<feature type="binding site" evidence="3">
    <location>
        <position position="371"/>
    </location>
    <ligand>
        <name>Mg(2+)</name>
        <dbReference type="ChEBI" id="CHEBI:18420"/>
    </ligand>
</feature>
<dbReference type="AlphaFoldDB" id="A0A1D2MP98"/>
<comment type="caution">
    <text evidence="7">The sequence shown here is derived from an EMBL/GenBank/DDBJ whole genome shotgun (WGS) entry which is preliminary data.</text>
</comment>
<dbReference type="InterPro" id="IPR000719">
    <property type="entry name" value="Prot_kinase_dom"/>
</dbReference>
<evidence type="ECO:0000256" key="4">
    <source>
        <dbReference type="PROSITE-ProRule" id="PRU10141"/>
    </source>
</evidence>
<keyword evidence="5" id="KW-0812">Transmembrane</keyword>
<accession>A0A1D2MP98</accession>
<feature type="transmembrane region" description="Helical" evidence="5">
    <location>
        <begin position="115"/>
        <end position="140"/>
    </location>
</feature>
<reference evidence="7 8" key="1">
    <citation type="journal article" date="2016" name="Genome Biol. Evol.">
        <title>Gene Family Evolution Reflects Adaptation to Soil Environmental Stressors in the Genome of the Collembolan Orchesella cincta.</title>
        <authorList>
            <person name="Faddeeva-Vakhrusheva A."/>
            <person name="Derks M.F."/>
            <person name="Anvar S.Y."/>
            <person name="Agamennone V."/>
            <person name="Suring W."/>
            <person name="Smit S."/>
            <person name="van Straalen N.M."/>
            <person name="Roelofs D."/>
        </authorList>
    </citation>
    <scope>NUCLEOTIDE SEQUENCE [LARGE SCALE GENOMIC DNA]</scope>
    <source>
        <tissue evidence="7">Mixed pool</tissue>
    </source>
</reference>
<keyword evidence="2 4" id="KW-0067">ATP-binding</keyword>
<feature type="domain" description="Protein kinase" evidence="6">
    <location>
        <begin position="205"/>
        <end position="507"/>
    </location>
</feature>
<proteinExistence type="predicted"/>
<dbReference type="PRINTS" id="PR00109">
    <property type="entry name" value="TYRKINASE"/>
</dbReference>
<evidence type="ECO:0000256" key="2">
    <source>
        <dbReference type="PIRSR" id="PIRSR000615-2"/>
    </source>
</evidence>
<evidence type="ECO:0000256" key="3">
    <source>
        <dbReference type="PIRSR" id="PIRSR000615-3"/>
    </source>
</evidence>
<dbReference type="CDD" id="cd00192">
    <property type="entry name" value="PTKc"/>
    <property type="match status" value="1"/>
</dbReference>
<dbReference type="Pfam" id="PF07714">
    <property type="entry name" value="PK_Tyr_Ser-Thr"/>
    <property type="match status" value="1"/>
</dbReference>
<dbReference type="FunFam" id="1.10.510.10:FF:001927">
    <property type="entry name" value="Receptor protein-tyrosine kinase"/>
    <property type="match status" value="1"/>
</dbReference>
<gene>
    <name evidence="7" type="ORF">Ocin01_11994</name>
</gene>
<dbReference type="PIRSF" id="PIRSF000615">
    <property type="entry name" value="TyrPK_CSF1-R"/>
    <property type="match status" value="1"/>
</dbReference>
<dbReference type="PROSITE" id="PS00107">
    <property type="entry name" value="PROTEIN_KINASE_ATP"/>
    <property type="match status" value="1"/>
</dbReference>
<dbReference type="Proteomes" id="UP000094527">
    <property type="component" value="Unassembled WGS sequence"/>
</dbReference>